<evidence type="ECO:0000313" key="6">
    <source>
        <dbReference type="EMBL" id="CEK89615.1"/>
    </source>
</evidence>
<protein>
    <recommendedName>
        <fullName evidence="5">Ig-like domain-containing protein</fullName>
    </recommendedName>
</protein>
<dbReference type="SMART" id="SM00408">
    <property type="entry name" value="IGc2"/>
    <property type="match status" value="3"/>
</dbReference>
<dbReference type="SMART" id="SM00409">
    <property type="entry name" value="IG"/>
    <property type="match status" value="4"/>
</dbReference>
<dbReference type="GO" id="GO:0098609">
    <property type="term" value="P:cell-cell adhesion"/>
    <property type="evidence" value="ECO:0007669"/>
    <property type="project" value="TreeGrafter"/>
</dbReference>
<evidence type="ECO:0000259" key="5">
    <source>
        <dbReference type="PROSITE" id="PS50835"/>
    </source>
</evidence>
<reference evidence="6" key="1">
    <citation type="submission" date="2014-12" db="EMBL/GenBank/DDBJ databases">
        <title>Insight into the proteome of Arion vulgaris.</title>
        <authorList>
            <person name="Aradska J."/>
            <person name="Bulat T."/>
            <person name="Smidak R."/>
            <person name="Sarate P."/>
            <person name="Gangsoo J."/>
            <person name="Sialana F."/>
            <person name="Bilban M."/>
            <person name="Lubec G."/>
        </authorList>
    </citation>
    <scope>NUCLEOTIDE SEQUENCE</scope>
    <source>
        <tissue evidence="6">Skin</tissue>
    </source>
</reference>
<name>A0A0B7BBY3_9EUPU</name>
<keyword evidence="3" id="KW-0812">Transmembrane</keyword>
<feature type="signal peptide" evidence="4">
    <location>
        <begin position="1"/>
        <end position="27"/>
    </location>
</feature>
<dbReference type="PANTHER" id="PTHR44170:SF6">
    <property type="entry name" value="CONTACTIN"/>
    <property type="match status" value="1"/>
</dbReference>
<evidence type="ECO:0000256" key="3">
    <source>
        <dbReference type="SAM" id="Phobius"/>
    </source>
</evidence>
<keyword evidence="3" id="KW-0472">Membrane</keyword>
<dbReference type="InterPro" id="IPR013783">
    <property type="entry name" value="Ig-like_fold"/>
</dbReference>
<dbReference type="GO" id="GO:0016020">
    <property type="term" value="C:membrane"/>
    <property type="evidence" value="ECO:0007669"/>
    <property type="project" value="UniProtKB-SubCell"/>
</dbReference>
<feature type="chain" id="PRO_5005424189" description="Ig-like domain-containing protein" evidence="4">
    <location>
        <begin position="28"/>
        <end position="609"/>
    </location>
</feature>
<feature type="domain" description="Ig-like" evidence="5">
    <location>
        <begin position="33"/>
        <end position="119"/>
    </location>
</feature>
<keyword evidence="3" id="KW-1133">Transmembrane helix</keyword>
<evidence type="ECO:0000256" key="2">
    <source>
        <dbReference type="ARBA" id="ARBA00023157"/>
    </source>
</evidence>
<feature type="domain" description="Ig-like" evidence="5">
    <location>
        <begin position="334"/>
        <end position="421"/>
    </location>
</feature>
<feature type="domain" description="Ig-like" evidence="5">
    <location>
        <begin position="240"/>
        <end position="332"/>
    </location>
</feature>
<keyword evidence="4" id="KW-0732">Signal</keyword>
<feature type="transmembrane region" description="Helical" evidence="3">
    <location>
        <begin position="552"/>
        <end position="575"/>
    </location>
</feature>
<evidence type="ECO:0000256" key="1">
    <source>
        <dbReference type="ARBA" id="ARBA00022737"/>
    </source>
</evidence>
<feature type="domain" description="Ig-like" evidence="5">
    <location>
        <begin position="123"/>
        <end position="220"/>
    </location>
</feature>
<proteinExistence type="predicted"/>
<dbReference type="InterPro" id="IPR007110">
    <property type="entry name" value="Ig-like_dom"/>
</dbReference>
<dbReference type="InterPro" id="IPR036179">
    <property type="entry name" value="Ig-like_dom_sf"/>
</dbReference>
<dbReference type="InterPro" id="IPR013098">
    <property type="entry name" value="Ig_I-set"/>
</dbReference>
<dbReference type="AlphaFoldDB" id="A0A0B7BBY3"/>
<dbReference type="PROSITE" id="PS50835">
    <property type="entry name" value="IG_LIKE"/>
    <property type="match status" value="4"/>
</dbReference>
<dbReference type="Gene3D" id="2.60.40.10">
    <property type="entry name" value="Immunoglobulins"/>
    <property type="match status" value="4"/>
</dbReference>
<keyword evidence="2" id="KW-1015">Disulfide bond</keyword>
<dbReference type="PANTHER" id="PTHR44170">
    <property type="entry name" value="PROTEIN SIDEKICK"/>
    <property type="match status" value="1"/>
</dbReference>
<dbReference type="Pfam" id="PF07679">
    <property type="entry name" value="I-set"/>
    <property type="match status" value="1"/>
</dbReference>
<gene>
    <name evidence="6" type="primary">ORF171961</name>
</gene>
<keyword evidence="1" id="KW-0677">Repeat</keyword>
<dbReference type="EMBL" id="HACG01042750">
    <property type="protein sequence ID" value="CEK89615.1"/>
    <property type="molecule type" value="Transcribed_RNA"/>
</dbReference>
<dbReference type="InterPro" id="IPR003598">
    <property type="entry name" value="Ig_sub2"/>
</dbReference>
<sequence>MTQSLLRGLNLGLFLCCCLSGVKRVSSEVELPPRVTWRKDNQERIIIREGRGADYMINCTAEGNPSPSFLWRKDGQDLGEVDPMIKGYKNGTLYFKDFTDREYGLYECLASNQYGTSISVKVPVIIEKPPGPGTEDTDDVRLTPDEGNSVSFKCADTPPTVTEYGRRWYRKTDTSEVELNKRIGTDAEGSLRFAYVEPSDSDSYVCALAPRVAQQQDTIRIYNTVILNVNPVSQKAPTEPQLLFSTGSGYAKVFLNRTAILECFFSGLPEPEISWKNSSNQVVPAGNPRFRLEDFNRRLFITNVQPEDEGRFSCIANNGHGEKIVYISVNVTSPPFKVPNQGLTSLIKPEFSEVSLLCQARAAIGESLNRPEWYRNTEPLRESTLPDPSRYSFSPDHTQLVIRNINKNVDTACFQCNVSNSEGYTFYDGFLRVIDPIVITRRPNDFIEVGDNERIDISVSATGDACCTTHKEWSFEDTPLTLEERASPPLMEELSTDSMFFNTSGVSDSVLASRLGRYSVRVSNPYQDIVVEFTISKKGAVAQEVAAATFELWWIAIIIGVLVIIIVILIIICCVKRNYPGETYQLEKTELKHHLNPKEELLDQSFQEI</sequence>
<dbReference type="SUPFAM" id="SSF48726">
    <property type="entry name" value="Immunoglobulin"/>
    <property type="match status" value="4"/>
</dbReference>
<dbReference type="Pfam" id="PF13927">
    <property type="entry name" value="Ig_3"/>
    <property type="match status" value="1"/>
</dbReference>
<accession>A0A0B7BBY3</accession>
<dbReference type="InterPro" id="IPR003599">
    <property type="entry name" value="Ig_sub"/>
</dbReference>
<evidence type="ECO:0000256" key="4">
    <source>
        <dbReference type="SAM" id="SignalP"/>
    </source>
</evidence>
<organism evidence="6">
    <name type="scientific">Arion vulgaris</name>
    <dbReference type="NCBI Taxonomy" id="1028688"/>
    <lineage>
        <taxon>Eukaryota</taxon>
        <taxon>Metazoa</taxon>
        <taxon>Spiralia</taxon>
        <taxon>Lophotrochozoa</taxon>
        <taxon>Mollusca</taxon>
        <taxon>Gastropoda</taxon>
        <taxon>Heterobranchia</taxon>
        <taxon>Euthyneura</taxon>
        <taxon>Panpulmonata</taxon>
        <taxon>Eupulmonata</taxon>
        <taxon>Stylommatophora</taxon>
        <taxon>Helicina</taxon>
        <taxon>Arionoidea</taxon>
        <taxon>Arionidae</taxon>
        <taxon>Arion</taxon>
    </lineage>
</organism>